<dbReference type="EMBL" id="JAACNO010000723">
    <property type="protein sequence ID" value="KAF4145557.1"/>
    <property type="molecule type" value="Genomic_DNA"/>
</dbReference>
<feature type="compositionally biased region" description="Basic and acidic residues" evidence="1">
    <location>
        <begin position="369"/>
        <end position="378"/>
    </location>
</feature>
<name>A0A8S9V0I3_PHYIN</name>
<evidence type="ECO:0000259" key="2">
    <source>
        <dbReference type="Pfam" id="PF12146"/>
    </source>
</evidence>
<feature type="region of interest" description="Disordered" evidence="1">
    <location>
        <begin position="1"/>
        <end position="111"/>
    </location>
</feature>
<feature type="region of interest" description="Disordered" evidence="1">
    <location>
        <begin position="179"/>
        <end position="399"/>
    </location>
</feature>
<feature type="compositionally biased region" description="Low complexity" evidence="1">
    <location>
        <begin position="279"/>
        <end position="301"/>
    </location>
</feature>
<dbReference type="Gene3D" id="3.40.50.1820">
    <property type="entry name" value="alpha/beta hydrolase"/>
    <property type="match status" value="1"/>
</dbReference>
<feature type="compositionally biased region" description="Basic residues" evidence="1">
    <location>
        <begin position="330"/>
        <end position="339"/>
    </location>
</feature>
<dbReference type="PANTHER" id="PTHR11614">
    <property type="entry name" value="PHOSPHOLIPASE-RELATED"/>
    <property type="match status" value="1"/>
</dbReference>
<evidence type="ECO:0000313" key="4">
    <source>
        <dbReference type="Proteomes" id="UP000704712"/>
    </source>
</evidence>
<feature type="domain" description="Serine aminopeptidase S33" evidence="2">
    <location>
        <begin position="521"/>
        <end position="697"/>
    </location>
</feature>
<dbReference type="SUPFAM" id="SSF53474">
    <property type="entry name" value="alpha/beta-Hydrolases"/>
    <property type="match status" value="1"/>
</dbReference>
<evidence type="ECO:0000313" key="3">
    <source>
        <dbReference type="EMBL" id="KAF4145557.1"/>
    </source>
</evidence>
<dbReference type="InterPro" id="IPR029058">
    <property type="entry name" value="AB_hydrolase_fold"/>
</dbReference>
<comment type="caution">
    <text evidence="3">The sequence shown here is derived from an EMBL/GenBank/DDBJ whole genome shotgun (WGS) entry which is preliminary data.</text>
</comment>
<evidence type="ECO:0000256" key="1">
    <source>
        <dbReference type="SAM" id="MobiDB-lite"/>
    </source>
</evidence>
<organism evidence="3 4">
    <name type="scientific">Phytophthora infestans</name>
    <name type="common">Potato late blight agent</name>
    <name type="synonym">Botrytis infestans</name>
    <dbReference type="NCBI Taxonomy" id="4787"/>
    <lineage>
        <taxon>Eukaryota</taxon>
        <taxon>Sar</taxon>
        <taxon>Stramenopiles</taxon>
        <taxon>Oomycota</taxon>
        <taxon>Peronosporomycetes</taxon>
        <taxon>Peronosporales</taxon>
        <taxon>Peronosporaceae</taxon>
        <taxon>Phytophthora</taxon>
    </lineage>
</organism>
<proteinExistence type="predicted"/>
<keyword evidence="3" id="KW-0378">Hydrolase</keyword>
<protein>
    <submittedName>
        <fullName evidence="3">Serine aminopeptidase</fullName>
    </submittedName>
</protein>
<feature type="compositionally biased region" description="Low complexity" evidence="1">
    <location>
        <begin position="60"/>
        <end position="86"/>
    </location>
</feature>
<keyword evidence="3" id="KW-0645">Protease</keyword>
<gene>
    <name evidence="3" type="ORF">GN958_ATG05266</name>
</gene>
<dbReference type="InterPro" id="IPR022742">
    <property type="entry name" value="Hydrolase_4"/>
</dbReference>
<keyword evidence="3" id="KW-0031">Aminopeptidase</keyword>
<dbReference type="Pfam" id="PF12146">
    <property type="entry name" value="Hydrolase_4"/>
    <property type="match status" value="2"/>
</dbReference>
<dbReference type="FunFam" id="3.40.50.1820:FF:000338">
    <property type="entry name" value="Uncharacterized protein"/>
    <property type="match status" value="1"/>
</dbReference>
<reference evidence="3" key="1">
    <citation type="submission" date="2020-03" db="EMBL/GenBank/DDBJ databases">
        <title>Hybrid Assembly of Korean Phytophthora infestans isolates.</title>
        <authorList>
            <person name="Prokchorchik M."/>
            <person name="Lee Y."/>
            <person name="Seo J."/>
            <person name="Cho J.-H."/>
            <person name="Park Y.-E."/>
            <person name="Jang D.-C."/>
            <person name="Im J.-S."/>
            <person name="Choi J.-G."/>
            <person name="Park H.-J."/>
            <person name="Lee G.-B."/>
            <person name="Lee Y.-G."/>
            <person name="Hong S.-Y."/>
            <person name="Cho K."/>
            <person name="Sohn K.H."/>
        </authorList>
    </citation>
    <scope>NUCLEOTIDE SEQUENCE</scope>
    <source>
        <strain evidence="3">KR_2_A2</strain>
    </source>
</reference>
<feature type="compositionally biased region" description="Polar residues" evidence="1">
    <location>
        <begin position="348"/>
        <end position="357"/>
    </location>
</feature>
<feature type="region of interest" description="Disordered" evidence="1">
    <location>
        <begin position="123"/>
        <end position="154"/>
    </location>
</feature>
<accession>A0A8S9V0I3</accession>
<feature type="compositionally biased region" description="Basic and acidic residues" evidence="1">
    <location>
        <begin position="213"/>
        <end position="227"/>
    </location>
</feature>
<dbReference type="GO" id="GO:0004177">
    <property type="term" value="F:aminopeptidase activity"/>
    <property type="evidence" value="ECO:0007669"/>
    <property type="project" value="UniProtKB-KW"/>
</dbReference>
<dbReference type="InterPro" id="IPR051044">
    <property type="entry name" value="MAG_DAG_Lipase"/>
</dbReference>
<dbReference type="AlphaFoldDB" id="A0A8S9V0I3"/>
<sequence>MLLSLGEPKCPRLTISEKMTNSNRGPIGLPIRRVQSRNALAMSAIQEERSSLDNAPMAPPVVDSCSTSPTTSSSSSDSSPNRSRPVANSNKPPTGKATARPNRACSARSRSVAKFEEVEATTAIEATAPSQQPTRPLRAQSARTWTPSFADMPSMPTVKGITSAVARQMNSVRTRSIPTVDETNTTCPPKKTLKARSMRSRPISCFDDSLLDEQAKKGTKETPEQKPTKIAKSFRSRPVPCFDDRLASGPTPETKMGGWKPRAVGTRPASGPKPRMPRSTSSAHLSSSPSSSDGSSDGAKLSVRRRDSIPPRKLTRPKSSSNLTAAANKPAKKSRSRRRFPSEEEISANRSRASSDSGRGLKDALTGKLSDEDLRPRSSSDSTSSKKAMKFSSRPRHFEGKFQNRRGQSLLYFSLFPPEKLAMRGVILYLHGMGDHCRRSTELYERYCEEGFGVITYDLVNHGASDYDQYNTRAHISNFDDFVDDTNDFVKFAKINIYKIALRYWRKHHHPRHPHGREKKRDTPPELPLIISGTSFGALIGLHTVLSGQHKFHAAMWASASIGVTWTPVLWAQWKFAKPLVAAFPTAKVIPAIQHNLRSRNPDFLEKYQDDPLTSSDMITPRSGHESLNAMIRLQQDKRVSDEDSSFCTVPMLFLAGSDDRISDQQATFKFFQRMGNLDKSFKVFDGLYHMIYEEPEREEVLQYLVEWLHKRFPLETRHPNDVVTKLEPSIRSYNYVKAERTEL</sequence>
<dbReference type="Proteomes" id="UP000704712">
    <property type="component" value="Unassembled WGS sequence"/>
</dbReference>
<feature type="domain" description="Serine aminopeptidase S33" evidence="2">
    <location>
        <begin position="423"/>
        <end position="494"/>
    </location>
</feature>